<feature type="compositionally biased region" description="Polar residues" evidence="1">
    <location>
        <begin position="225"/>
        <end position="245"/>
    </location>
</feature>
<sequence>MGSCISINRTSLTPKAVKKHYKTKSKSNRKQRRGTGKGDARSKSPPPPLPSSEEEKVKEVLSETPTVLKLLSPLSKLKETPFIKAAHVKAAPLLTDLSQLPDEKHPKGTFTKKPCVAFRGNELPEEVPQICDTHGGVIGGLAKILEKREKTCNVGNDGFRELYQKSPARLKNRPPSDAKREKPLGRSPGRASEYSADRSRPGSISSSGHGRKKDAGEISGRRSRSPVSRTNVGSSKTDLCRSLSSRRLGKSPGRVGSGLGDRIRKLDDGKENGRDKWPLTSNEMLENPVVSLECFIFL</sequence>
<dbReference type="EMBL" id="KV003152">
    <property type="protein sequence ID" value="KZV37143.1"/>
    <property type="molecule type" value="Genomic_DNA"/>
</dbReference>
<dbReference type="PANTHER" id="PTHR33871:SF1">
    <property type="entry name" value="OS05G0503100 PROTEIN"/>
    <property type="match status" value="1"/>
</dbReference>
<dbReference type="OrthoDB" id="1922230at2759"/>
<evidence type="ECO:0000313" key="3">
    <source>
        <dbReference type="Proteomes" id="UP000250235"/>
    </source>
</evidence>
<dbReference type="AlphaFoldDB" id="A0A2Z7BRA9"/>
<protein>
    <submittedName>
        <fullName evidence="2">Uncharacterized protein</fullName>
    </submittedName>
</protein>
<accession>A0A2Z7BRA9</accession>
<dbReference type="PANTHER" id="PTHR33871">
    <property type="entry name" value="OS05G0503100 PROTEIN-RELATED"/>
    <property type="match status" value="1"/>
</dbReference>
<evidence type="ECO:0000313" key="2">
    <source>
        <dbReference type="EMBL" id="KZV37143.1"/>
    </source>
</evidence>
<feature type="region of interest" description="Disordered" evidence="1">
    <location>
        <begin position="1"/>
        <end position="60"/>
    </location>
</feature>
<dbReference type="Proteomes" id="UP000250235">
    <property type="component" value="Unassembled WGS sequence"/>
</dbReference>
<feature type="compositionally biased region" description="Basic and acidic residues" evidence="1">
    <location>
        <begin position="174"/>
        <end position="184"/>
    </location>
</feature>
<proteinExistence type="predicted"/>
<gene>
    <name evidence="2" type="ORF">F511_15063</name>
</gene>
<keyword evidence="3" id="KW-1185">Reference proteome</keyword>
<feature type="compositionally biased region" description="Basic residues" evidence="1">
    <location>
        <begin position="16"/>
        <end position="35"/>
    </location>
</feature>
<organism evidence="2 3">
    <name type="scientific">Dorcoceras hygrometricum</name>
    <dbReference type="NCBI Taxonomy" id="472368"/>
    <lineage>
        <taxon>Eukaryota</taxon>
        <taxon>Viridiplantae</taxon>
        <taxon>Streptophyta</taxon>
        <taxon>Embryophyta</taxon>
        <taxon>Tracheophyta</taxon>
        <taxon>Spermatophyta</taxon>
        <taxon>Magnoliopsida</taxon>
        <taxon>eudicotyledons</taxon>
        <taxon>Gunneridae</taxon>
        <taxon>Pentapetalae</taxon>
        <taxon>asterids</taxon>
        <taxon>lamiids</taxon>
        <taxon>Lamiales</taxon>
        <taxon>Gesneriaceae</taxon>
        <taxon>Didymocarpoideae</taxon>
        <taxon>Trichosporeae</taxon>
        <taxon>Loxocarpinae</taxon>
        <taxon>Dorcoceras</taxon>
    </lineage>
</organism>
<evidence type="ECO:0000256" key="1">
    <source>
        <dbReference type="SAM" id="MobiDB-lite"/>
    </source>
</evidence>
<feature type="compositionally biased region" description="Basic and acidic residues" evidence="1">
    <location>
        <begin position="261"/>
        <end position="277"/>
    </location>
</feature>
<reference evidence="2 3" key="1">
    <citation type="journal article" date="2015" name="Proc. Natl. Acad. Sci. U.S.A.">
        <title>The resurrection genome of Boea hygrometrica: A blueprint for survival of dehydration.</title>
        <authorList>
            <person name="Xiao L."/>
            <person name="Yang G."/>
            <person name="Zhang L."/>
            <person name="Yang X."/>
            <person name="Zhao S."/>
            <person name="Ji Z."/>
            <person name="Zhou Q."/>
            <person name="Hu M."/>
            <person name="Wang Y."/>
            <person name="Chen M."/>
            <person name="Xu Y."/>
            <person name="Jin H."/>
            <person name="Xiao X."/>
            <person name="Hu G."/>
            <person name="Bao F."/>
            <person name="Hu Y."/>
            <person name="Wan P."/>
            <person name="Li L."/>
            <person name="Deng X."/>
            <person name="Kuang T."/>
            <person name="Xiang C."/>
            <person name="Zhu J.K."/>
            <person name="Oliver M.J."/>
            <person name="He Y."/>
        </authorList>
    </citation>
    <scope>NUCLEOTIDE SEQUENCE [LARGE SCALE GENOMIC DNA]</scope>
    <source>
        <strain evidence="3">cv. XS01</strain>
    </source>
</reference>
<feature type="compositionally biased region" description="Polar residues" evidence="1">
    <location>
        <begin position="1"/>
        <end position="13"/>
    </location>
</feature>
<name>A0A2Z7BRA9_9LAMI</name>
<feature type="region of interest" description="Disordered" evidence="1">
    <location>
        <begin position="163"/>
        <end position="279"/>
    </location>
</feature>